<evidence type="ECO:0008006" key="4">
    <source>
        <dbReference type="Google" id="ProtNLM"/>
    </source>
</evidence>
<dbReference type="HOGENOM" id="CLU_112352_0_0_9"/>
<keyword evidence="1" id="KW-0472">Membrane</keyword>
<keyword evidence="3" id="KW-1185">Reference proteome</keyword>
<dbReference type="Pfam" id="PF14345">
    <property type="entry name" value="GDYXXLXY"/>
    <property type="match status" value="1"/>
</dbReference>
<evidence type="ECO:0000313" key="2">
    <source>
        <dbReference type="EMBL" id="CCG44615.1"/>
    </source>
</evidence>
<sequence>MKRIWFYVIVCLQALFLILMSMSYYTMDEWGESIRLKTAPVDPRDPFYGDYVTLSYEVELVPTDKWNISSDIASGEKVYLLLEPGENDLYTLVQATVEKPDVSGAEVVLPARLDWHDPQRGVYMVDIGMERYFIEEGTGRQYEQNREDLIVEVIVAPWGQKKIDSVTTAE</sequence>
<evidence type="ECO:0000256" key="1">
    <source>
        <dbReference type="SAM" id="Phobius"/>
    </source>
</evidence>
<evidence type="ECO:0000313" key="3">
    <source>
        <dbReference type="Proteomes" id="UP000007397"/>
    </source>
</evidence>
<dbReference type="KEGG" id="hhd:HBHAL_2264"/>
<dbReference type="RefSeq" id="WP_014642517.1">
    <property type="nucleotide sequence ID" value="NC_017668.1"/>
</dbReference>
<organism evidence="2 3">
    <name type="scientific">Halobacillus halophilus (strain ATCC 35676 / DSM 2266 / JCM 20832 / KCTC 3685 / LMG 17431 / NBRC 102448 / NCIMB 2269)</name>
    <name type="common">Sporosarcina halophila</name>
    <dbReference type="NCBI Taxonomy" id="866895"/>
    <lineage>
        <taxon>Bacteria</taxon>
        <taxon>Bacillati</taxon>
        <taxon>Bacillota</taxon>
        <taxon>Bacilli</taxon>
        <taxon>Bacillales</taxon>
        <taxon>Bacillaceae</taxon>
        <taxon>Halobacillus</taxon>
    </lineage>
</organism>
<gene>
    <name evidence="2" type="ordered locus">HBHAL_2264</name>
</gene>
<name>I0JKE6_HALH3</name>
<protein>
    <recommendedName>
        <fullName evidence="4">GDYXXLXY domain-containing protein</fullName>
    </recommendedName>
</protein>
<keyword evidence="1" id="KW-1133">Transmembrane helix</keyword>
<dbReference type="AlphaFoldDB" id="I0JKE6"/>
<dbReference type="EMBL" id="HE717023">
    <property type="protein sequence ID" value="CCG44615.1"/>
    <property type="molecule type" value="Genomic_DNA"/>
</dbReference>
<dbReference type="eggNOG" id="COG4929">
    <property type="taxonomic scope" value="Bacteria"/>
</dbReference>
<dbReference type="InterPro" id="IPR025833">
    <property type="entry name" value="GDYXXLXY"/>
</dbReference>
<proteinExistence type="predicted"/>
<dbReference type="Proteomes" id="UP000007397">
    <property type="component" value="Chromosome"/>
</dbReference>
<reference evidence="2 3" key="1">
    <citation type="journal article" date="2013" name="Environ. Microbiol.">
        <title>Chloride and organic osmolytes: a hybrid strategy to cope with elevated salinities by the moderately halophilic, chloride-dependent bacterium Halobacillus halophilus.</title>
        <authorList>
            <person name="Saum S.H."/>
            <person name="Pfeiffer F."/>
            <person name="Palm P."/>
            <person name="Rampp M."/>
            <person name="Schuster S.C."/>
            <person name="Muller V."/>
            <person name="Oesterhelt D."/>
        </authorList>
    </citation>
    <scope>NUCLEOTIDE SEQUENCE [LARGE SCALE GENOMIC DNA]</scope>
    <source>
        <strain evidence="3">ATCC 35676 / DSM 2266 / JCM 20832 / KCTC 3685 / LMG 17431 / NBRC 102448 / NCIMB 2269</strain>
    </source>
</reference>
<dbReference type="STRING" id="866895.HBHAL_2264"/>
<dbReference type="PATRIC" id="fig|866895.3.peg.1276"/>
<keyword evidence="1" id="KW-0812">Transmembrane</keyword>
<accession>I0JKE6</accession>
<feature type="transmembrane region" description="Helical" evidence="1">
    <location>
        <begin position="6"/>
        <end position="27"/>
    </location>
</feature>